<organism evidence="2 3">
    <name type="scientific">Cellulophaga algicola (strain DSM 14237 / IC166 / ACAM 630)</name>
    <dbReference type="NCBI Taxonomy" id="688270"/>
    <lineage>
        <taxon>Bacteria</taxon>
        <taxon>Pseudomonadati</taxon>
        <taxon>Bacteroidota</taxon>
        <taxon>Flavobacteriia</taxon>
        <taxon>Flavobacteriales</taxon>
        <taxon>Flavobacteriaceae</taxon>
        <taxon>Cellulophaga</taxon>
    </lineage>
</organism>
<dbReference type="Pfam" id="PF20249">
    <property type="entry name" value="VasX_N"/>
    <property type="match status" value="1"/>
</dbReference>
<keyword evidence="3" id="KW-1185">Reference proteome</keyword>
<dbReference type="CDD" id="cd20707">
    <property type="entry name" value="MIX_III"/>
    <property type="match status" value="1"/>
</dbReference>
<reference evidence="2 3" key="1">
    <citation type="journal article" date="2010" name="Stand. Genomic Sci.">
        <title>Complete genome sequence of Cellulophaga algicola type strain (IC166).</title>
        <authorList>
            <person name="Abt B."/>
            <person name="Lu M."/>
            <person name="Misra M."/>
            <person name="Han C."/>
            <person name="Nolan M."/>
            <person name="Lucas S."/>
            <person name="Hammon N."/>
            <person name="Deshpande S."/>
            <person name="Cheng J.F."/>
            <person name="Tapia R."/>
            <person name="Goodwin L."/>
            <person name="Pitluck S."/>
            <person name="Liolios K."/>
            <person name="Pagani I."/>
            <person name="Ivanova N."/>
            <person name="Mavromatis K."/>
            <person name="Ovchinikova G."/>
            <person name="Pati A."/>
            <person name="Chen A."/>
            <person name="Palaniappan K."/>
            <person name="Land M."/>
            <person name="Hauser L."/>
            <person name="Chang Y.J."/>
            <person name="Jeffries C.D."/>
            <person name="Detter J.C."/>
            <person name="Brambilla E."/>
            <person name="Rohde M."/>
            <person name="Tindall B.J."/>
            <person name="Goker M."/>
            <person name="Woyke T."/>
            <person name="Bristow J."/>
            <person name="Eisen J.A."/>
            <person name="Markowitz V."/>
            <person name="Hugenholtz P."/>
            <person name="Kyrpides N.C."/>
            <person name="Klenk H.P."/>
            <person name="Lapidus A."/>
        </authorList>
    </citation>
    <scope>NUCLEOTIDE SEQUENCE [LARGE SCALE GENOMIC DNA]</scope>
    <source>
        <strain evidence="3">DSM 14237 / IC166 / ACAM 630</strain>
    </source>
</reference>
<dbReference type="STRING" id="688270.Celal_1666"/>
<dbReference type="AlphaFoldDB" id="E6XBX2"/>
<accession>E6XBX2</accession>
<evidence type="ECO:0000313" key="2">
    <source>
        <dbReference type="EMBL" id="ADV48974.1"/>
    </source>
</evidence>
<protein>
    <recommendedName>
        <fullName evidence="1">Toxin VasX N-terminal region domain-containing protein</fullName>
    </recommendedName>
</protein>
<dbReference type="HOGENOM" id="CLU_439219_0_0_10"/>
<dbReference type="InterPro" id="IPR046864">
    <property type="entry name" value="VasX_N"/>
</dbReference>
<gene>
    <name evidence="2" type="ordered locus">Celal_1666</name>
</gene>
<dbReference type="KEGG" id="cao:Celal_1666"/>
<dbReference type="eggNOG" id="ENOG5031HMJ">
    <property type="taxonomic scope" value="Bacteria"/>
</dbReference>
<name>E6XBX2_CELAD</name>
<proteinExistence type="predicted"/>
<dbReference type="Proteomes" id="UP000008634">
    <property type="component" value="Chromosome"/>
</dbReference>
<evidence type="ECO:0000313" key="3">
    <source>
        <dbReference type="Proteomes" id="UP000008634"/>
    </source>
</evidence>
<evidence type="ECO:0000259" key="1">
    <source>
        <dbReference type="Pfam" id="PF20249"/>
    </source>
</evidence>
<sequence length="622" mass="70831">MLKMANDTQDKKQGESDILAKLFFTAEGGGAKKAKSGEKSVIAPEVRLYFFRYGLFPYETGSFDTVRVTGSIYNEVTELPKLKDSKKETDKNKKKEEAPTILNDVEILKLKEVPKLENFYIARTALNPGYIYIMNDDDADNYFELQINEIGQIQHINWQYSKNKNSNGEVLDIRIPDGDKNDFKIIYPNKDGSAKKIRIAYSPVQWSRAYHNELNTNKDKREKRMKLIDCSGIKKGQESSDPKVCYYKDVNAVYPISHSCATALKKALDQIHIDEEEQDEKEIENPDEKNLFYEDMFVTLHDPMGAAHDINNQVSEKILLHKALIEAIHSGESHQGAFQRLARGDFNAPAPKPEYQAMFSLALTSYHYVYNSNESTRSYNGNEEGSINDLRSVHYEDDEMITKTLTSGGYDGLMAVSYTDPTYQVPNSQFWGTGRGTNPDKIIGILGKKVRETSREIAMSYRNDLGNLLSSDYMKEKGYLDDFLGNIDDRVLDGRCDHLDLMSNLILNPIEFEKTLILKRHHKGPDKWTKWAYRVSDPDNIEEYKNGSITSQVSGYENLDPFFAVIAVTINVSKVVDKSSSTGLKLFKAFRSILKQLAGQNIIVKEAHAKTIQVSEKQRFIY</sequence>
<feature type="domain" description="Toxin VasX N-terminal region" evidence="1">
    <location>
        <begin position="45"/>
        <end position="232"/>
    </location>
</feature>
<dbReference type="EMBL" id="CP002453">
    <property type="protein sequence ID" value="ADV48974.1"/>
    <property type="molecule type" value="Genomic_DNA"/>
</dbReference>